<dbReference type="Gene3D" id="1.25.40.990">
    <property type="match status" value="1"/>
</dbReference>
<dbReference type="AlphaFoldDB" id="A0A8K0K6L2"/>
<accession>A0A8K0K6L2</accession>
<gene>
    <name evidence="3" type="ORF">J437_LFUL009066</name>
</gene>
<dbReference type="InterPro" id="IPR005062">
    <property type="entry name" value="SAC3/GANP/THP3_conserved"/>
</dbReference>
<dbReference type="Proteomes" id="UP000792457">
    <property type="component" value="Unassembled WGS sequence"/>
</dbReference>
<dbReference type="InterPro" id="IPR000717">
    <property type="entry name" value="PCI_dom"/>
</dbReference>
<dbReference type="GO" id="GO:0005634">
    <property type="term" value="C:nucleus"/>
    <property type="evidence" value="ECO:0007669"/>
    <property type="project" value="TreeGrafter"/>
</dbReference>
<evidence type="ECO:0000259" key="2">
    <source>
        <dbReference type="PROSITE" id="PS50250"/>
    </source>
</evidence>
<evidence type="ECO:0000313" key="3">
    <source>
        <dbReference type="EMBL" id="KAG8229307.1"/>
    </source>
</evidence>
<sequence length="302" mass="34520">MRGKQGKQQQKPEKSHYYSEYGRMTVEEDEERLQQRAARFGSGLKSQAVASPSSPTPPNKRRRNGPLSLVLPPLPCSGNSSGPGFIEDTAGDMDWSDLHVVGTCRDIEKPYLRLTSAPDASTVRPVEVLRISLQKVKEQWMKSQDYRYACDQLKSIRQDLTVQGIRDSFTMSVYETHARIALEKEDHEEFNQCQTQLKMLYSELPPTQRHVGGSMEFTAYRILYYIFTKNTLDLTTTLASLSESDKKHECVAHALALRSAWSLGNYHRFFILYQLAPRMGGYLIDWFANRERKAALKVMIKA</sequence>
<evidence type="ECO:0000256" key="1">
    <source>
        <dbReference type="SAM" id="MobiDB-lite"/>
    </source>
</evidence>
<feature type="region of interest" description="Disordered" evidence="1">
    <location>
        <begin position="1"/>
        <end position="75"/>
    </location>
</feature>
<keyword evidence="4" id="KW-1185">Reference proteome</keyword>
<protein>
    <recommendedName>
        <fullName evidence="2">PCI domain-containing protein</fullName>
    </recommendedName>
</protein>
<proteinExistence type="predicted"/>
<organism evidence="3 4">
    <name type="scientific">Ladona fulva</name>
    <name type="common">Scarce chaser dragonfly</name>
    <name type="synonym">Libellula fulva</name>
    <dbReference type="NCBI Taxonomy" id="123851"/>
    <lineage>
        <taxon>Eukaryota</taxon>
        <taxon>Metazoa</taxon>
        <taxon>Ecdysozoa</taxon>
        <taxon>Arthropoda</taxon>
        <taxon>Hexapoda</taxon>
        <taxon>Insecta</taxon>
        <taxon>Pterygota</taxon>
        <taxon>Palaeoptera</taxon>
        <taxon>Odonata</taxon>
        <taxon>Epiprocta</taxon>
        <taxon>Anisoptera</taxon>
        <taxon>Libelluloidea</taxon>
        <taxon>Libellulidae</taxon>
        <taxon>Ladona</taxon>
    </lineage>
</organism>
<dbReference type="PROSITE" id="PS50250">
    <property type="entry name" value="PCI"/>
    <property type="match status" value="1"/>
</dbReference>
<reference evidence="3" key="1">
    <citation type="submission" date="2013-04" db="EMBL/GenBank/DDBJ databases">
        <authorList>
            <person name="Qu J."/>
            <person name="Murali S.C."/>
            <person name="Bandaranaike D."/>
            <person name="Bellair M."/>
            <person name="Blankenburg K."/>
            <person name="Chao H."/>
            <person name="Dinh H."/>
            <person name="Doddapaneni H."/>
            <person name="Downs B."/>
            <person name="Dugan-Rocha S."/>
            <person name="Elkadiri S."/>
            <person name="Gnanaolivu R.D."/>
            <person name="Hernandez B."/>
            <person name="Javaid M."/>
            <person name="Jayaseelan J.C."/>
            <person name="Lee S."/>
            <person name="Li M."/>
            <person name="Ming W."/>
            <person name="Munidasa M."/>
            <person name="Muniz J."/>
            <person name="Nguyen L."/>
            <person name="Ongeri F."/>
            <person name="Osuji N."/>
            <person name="Pu L.-L."/>
            <person name="Puazo M."/>
            <person name="Qu C."/>
            <person name="Quiroz J."/>
            <person name="Raj R."/>
            <person name="Weissenberger G."/>
            <person name="Xin Y."/>
            <person name="Zou X."/>
            <person name="Han Y."/>
            <person name="Richards S."/>
            <person name="Worley K."/>
            <person name="Muzny D."/>
            <person name="Gibbs R."/>
        </authorList>
    </citation>
    <scope>NUCLEOTIDE SEQUENCE</scope>
    <source>
        <strain evidence="3">Sampled in the wild</strain>
    </source>
</reference>
<feature type="domain" description="PCI" evidence="2">
    <location>
        <begin position="186"/>
        <end position="302"/>
    </location>
</feature>
<comment type="caution">
    <text evidence="3">The sequence shown here is derived from an EMBL/GenBank/DDBJ whole genome shotgun (WGS) entry which is preliminary data.</text>
</comment>
<dbReference type="OrthoDB" id="199574at2759"/>
<dbReference type="PANTHER" id="PTHR12436:SF4">
    <property type="entry name" value="LEUKOCYTE RECEPTOR CLUSTER MEMBER 8"/>
    <property type="match status" value="1"/>
</dbReference>
<reference evidence="3" key="2">
    <citation type="submission" date="2017-10" db="EMBL/GenBank/DDBJ databases">
        <title>Ladona fulva Genome sequencing and assembly.</title>
        <authorList>
            <person name="Murali S."/>
            <person name="Richards S."/>
            <person name="Bandaranaike D."/>
            <person name="Bellair M."/>
            <person name="Blankenburg K."/>
            <person name="Chao H."/>
            <person name="Dinh H."/>
            <person name="Doddapaneni H."/>
            <person name="Dugan-Rocha S."/>
            <person name="Elkadiri S."/>
            <person name="Gnanaolivu R."/>
            <person name="Hernandez B."/>
            <person name="Skinner E."/>
            <person name="Javaid M."/>
            <person name="Lee S."/>
            <person name="Li M."/>
            <person name="Ming W."/>
            <person name="Munidasa M."/>
            <person name="Muniz J."/>
            <person name="Nguyen L."/>
            <person name="Hughes D."/>
            <person name="Osuji N."/>
            <person name="Pu L.-L."/>
            <person name="Puazo M."/>
            <person name="Qu C."/>
            <person name="Quiroz J."/>
            <person name="Raj R."/>
            <person name="Weissenberger G."/>
            <person name="Xin Y."/>
            <person name="Zou X."/>
            <person name="Han Y."/>
            <person name="Worley K."/>
            <person name="Muzny D."/>
            <person name="Gibbs R."/>
        </authorList>
    </citation>
    <scope>NUCLEOTIDE SEQUENCE</scope>
    <source>
        <strain evidence="3">Sampled in the wild</strain>
    </source>
</reference>
<feature type="compositionally biased region" description="Polar residues" evidence="1">
    <location>
        <begin position="44"/>
        <end position="53"/>
    </location>
</feature>
<name>A0A8K0K6L2_LADFU</name>
<dbReference type="Pfam" id="PF03399">
    <property type="entry name" value="SAC3_GANP"/>
    <property type="match status" value="1"/>
</dbReference>
<dbReference type="InterPro" id="IPR045107">
    <property type="entry name" value="SAC3/GANP/THP3"/>
</dbReference>
<dbReference type="EMBL" id="KZ308425">
    <property type="protein sequence ID" value="KAG8229307.1"/>
    <property type="molecule type" value="Genomic_DNA"/>
</dbReference>
<dbReference type="PANTHER" id="PTHR12436">
    <property type="entry name" value="80 KDA MCM3-ASSOCIATED PROTEIN"/>
    <property type="match status" value="1"/>
</dbReference>
<evidence type="ECO:0000313" key="4">
    <source>
        <dbReference type="Proteomes" id="UP000792457"/>
    </source>
</evidence>
<dbReference type="FunFam" id="1.25.40.990:FF:000010">
    <property type="entry name" value="Leukocyte receptor cluster member"/>
    <property type="match status" value="1"/>
</dbReference>